<feature type="region of interest" description="Disordered" evidence="1">
    <location>
        <begin position="39"/>
        <end position="63"/>
    </location>
</feature>
<keyword evidence="3" id="KW-1185">Reference proteome</keyword>
<reference evidence="3" key="1">
    <citation type="journal article" date="2019" name="Int. J. Syst. Evol. Microbiol.">
        <title>The Global Catalogue of Microorganisms (GCM) 10K type strain sequencing project: providing services to taxonomists for standard genome sequencing and annotation.</title>
        <authorList>
            <consortium name="The Broad Institute Genomics Platform"/>
            <consortium name="The Broad Institute Genome Sequencing Center for Infectious Disease"/>
            <person name="Wu L."/>
            <person name="Ma J."/>
        </authorList>
    </citation>
    <scope>NUCLEOTIDE SEQUENCE [LARGE SCALE GENOMIC DNA]</scope>
    <source>
        <strain evidence="3">CGMCC 1.8957</strain>
    </source>
</reference>
<evidence type="ECO:0008006" key="4">
    <source>
        <dbReference type="Google" id="ProtNLM"/>
    </source>
</evidence>
<name>A0ABQ3LP01_9SPHN</name>
<organism evidence="2 3">
    <name type="scientific">Sphingomonas glacialis</name>
    <dbReference type="NCBI Taxonomy" id="658225"/>
    <lineage>
        <taxon>Bacteria</taxon>
        <taxon>Pseudomonadati</taxon>
        <taxon>Pseudomonadota</taxon>
        <taxon>Alphaproteobacteria</taxon>
        <taxon>Sphingomonadales</taxon>
        <taxon>Sphingomonadaceae</taxon>
        <taxon>Sphingomonas</taxon>
    </lineage>
</organism>
<dbReference type="Proteomes" id="UP000652430">
    <property type="component" value="Unassembled WGS sequence"/>
</dbReference>
<evidence type="ECO:0000313" key="2">
    <source>
        <dbReference type="EMBL" id="GHH22165.1"/>
    </source>
</evidence>
<evidence type="ECO:0000313" key="3">
    <source>
        <dbReference type="Proteomes" id="UP000652430"/>
    </source>
</evidence>
<proteinExistence type="predicted"/>
<dbReference type="SUPFAM" id="SSF141371">
    <property type="entry name" value="PilZ domain-like"/>
    <property type="match status" value="1"/>
</dbReference>
<dbReference type="EMBL" id="BNAQ01000005">
    <property type="protein sequence ID" value="GHH22165.1"/>
    <property type="molecule type" value="Genomic_DNA"/>
</dbReference>
<dbReference type="RefSeq" id="WP_189677056.1">
    <property type="nucleotide sequence ID" value="NZ_BNAQ01000005.1"/>
</dbReference>
<feature type="compositionally biased region" description="Basic and acidic residues" evidence="1">
    <location>
        <begin position="53"/>
        <end position="63"/>
    </location>
</feature>
<sequence length="63" mass="6952">MNKRDHRVATRVPARLKHGLSCVDVTVLNVSRGGLMLELHNPPARRTPALDAQGDRAADQRGR</sequence>
<evidence type="ECO:0000256" key="1">
    <source>
        <dbReference type="SAM" id="MobiDB-lite"/>
    </source>
</evidence>
<accession>A0ABQ3LP01</accession>
<protein>
    <recommendedName>
        <fullName evidence="4">PilZ domain-containing protein</fullName>
    </recommendedName>
</protein>
<gene>
    <name evidence="2" type="ORF">GCM10008023_31910</name>
</gene>
<comment type="caution">
    <text evidence="2">The sequence shown here is derived from an EMBL/GenBank/DDBJ whole genome shotgun (WGS) entry which is preliminary data.</text>
</comment>